<dbReference type="Gene3D" id="3.30.420.10">
    <property type="entry name" value="Ribonuclease H-like superfamily/Ribonuclease H"/>
    <property type="match status" value="1"/>
</dbReference>
<dbReference type="Proteomes" id="UP000092616">
    <property type="component" value="Unassembled WGS sequence"/>
</dbReference>
<protein>
    <recommendedName>
        <fullName evidence="1">Tc1-like transposase DDE domain-containing protein</fullName>
    </recommendedName>
</protein>
<organism evidence="2 3">
    <name type="scientific">Faucicola atlantae</name>
    <dbReference type="NCBI Taxonomy" id="34059"/>
    <lineage>
        <taxon>Bacteria</taxon>
        <taxon>Pseudomonadati</taxon>
        <taxon>Pseudomonadota</taxon>
        <taxon>Gammaproteobacteria</taxon>
        <taxon>Moraxellales</taxon>
        <taxon>Moraxellaceae</taxon>
        <taxon>Faucicola</taxon>
    </lineage>
</organism>
<sequence length="112" mass="12920">MPYANGECMKRHLQEISQAVPKGRHAVVVMDGAVWHKQSYNLPNLTIMKLPPYSPELNPIEQVWQYIKQHWLSNRCFDSYEAIVDAACQAWCSFAEQVATIKSLTTRKWAIL</sequence>
<dbReference type="AlphaFoldDB" id="A0A1B8QGE1"/>
<evidence type="ECO:0000313" key="2">
    <source>
        <dbReference type="EMBL" id="OBX81074.1"/>
    </source>
</evidence>
<dbReference type="InterPro" id="IPR036397">
    <property type="entry name" value="RNaseH_sf"/>
</dbReference>
<reference evidence="2 3" key="1">
    <citation type="submission" date="2016-06" db="EMBL/GenBank/DDBJ databases">
        <title>Draft genome of Moraxella atlantae CCUG 59586.</title>
        <authorList>
            <person name="Salva-Serra F."/>
            <person name="Engstrom-Jakobsson H."/>
            <person name="Thorell K."/>
            <person name="Gonzales-Siles L."/>
            <person name="Karlsson R."/>
            <person name="Boulund F."/>
            <person name="Engstrand L."/>
            <person name="Kristiansson E."/>
            <person name="Moore E."/>
        </authorList>
    </citation>
    <scope>NUCLEOTIDE SEQUENCE [LARGE SCALE GENOMIC DNA]</scope>
    <source>
        <strain evidence="2 3">CCUG 59586</strain>
    </source>
</reference>
<evidence type="ECO:0000313" key="3">
    <source>
        <dbReference type="Proteomes" id="UP000092616"/>
    </source>
</evidence>
<accession>A0A1B8QGE1</accession>
<gene>
    <name evidence="2" type="ORF">A9306_06855</name>
</gene>
<dbReference type="GO" id="GO:0003676">
    <property type="term" value="F:nucleic acid binding"/>
    <property type="evidence" value="ECO:0007669"/>
    <property type="project" value="InterPro"/>
</dbReference>
<keyword evidence="3" id="KW-1185">Reference proteome</keyword>
<feature type="domain" description="Tc1-like transposase DDE" evidence="1">
    <location>
        <begin position="5"/>
        <end position="82"/>
    </location>
</feature>
<evidence type="ECO:0000259" key="1">
    <source>
        <dbReference type="Pfam" id="PF13358"/>
    </source>
</evidence>
<dbReference type="Pfam" id="PF13358">
    <property type="entry name" value="DDE_3"/>
    <property type="match status" value="1"/>
</dbReference>
<comment type="caution">
    <text evidence="2">The sequence shown here is derived from an EMBL/GenBank/DDBJ whole genome shotgun (WGS) entry which is preliminary data.</text>
</comment>
<name>A0A1B8QGE1_9GAMM</name>
<proteinExistence type="predicted"/>
<dbReference type="InterPro" id="IPR038717">
    <property type="entry name" value="Tc1-like_DDE_dom"/>
</dbReference>
<dbReference type="EMBL" id="LZNA01000030">
    <property type="protein sequence ID" value="OBX81074.1"/>
    <property type="molecule type" value="Genomic_DNA"/>
</dbReference>